<keyword evidence="2" id="KW-0812">Transmembrane</keyword>
<comment type="caution">
    <text evidence="3">The sequence shown here is derived from an EMBL/GenBank/DDBJ whole genome shotgun (WGS) entry which is preliminary data.</text>
</comment>
<evidence type="ECO:0000313" key="3">
    <source>
        <dbReference type="EMBL" id="MFC1417474.1"/>
    </source>
</evidence>
<keyword evidence="4" id="KW-1185">Reference proteome</keyword>
<feature type="compositionally biased region" description="Polar residues" evidence="1">
    <location>
        <begin position="164"/>
        <end position="177"/>
    </location>
</feature>
<evidence type="ECO:0000256" key="2">
    <source>
        <dbReference type="SAM" id="Phobius"/>
    </source>
</evidence>
<sequence>MYWWLNLIELVTWVLFTGGLLSALVAIGLHPTSWKMLAAYVGYMCVMAWVRSVHYLRGAITVGFFDRMFTFFCAPLYALMNLCLLLPLRLWSLATLRSTNWGTRATVEVGGGEEPQTVGADDDVPGSAAIPAGGRWEETLPLRVVRQQRPEQAFPVPVGAYGSPTDQADPTGHQSRTGYDPYFPAPDGSPTSR</sequence>
<proteinExistence type="predicted"/>
<name>A0ABV6VUN6_9ACTN</name>
<evidence type="ECO:0008006" key="5">
    <source>
        <dbReference type="Google" id="ProtNLM"/>
    </source>
</evidence>
<dbReference type="EMBL" id="JBHFAB010000007">
    <property type="protein sequence ID" value="MFC1417474.1"/>
    <property type="molecule type" value="Genomic_DNA"/>
</dbReference>
<feature type="region of interest" description="Disordered" evidence="1">
    <location>
        <begin position="153"/>
        <end position="193"/>
    </location>
</feature>
<protein>
    <recommendedName>
        <fullName evidence="5">Transmembrane protein</fullName>
    </recommendedName>
</protein>
<feature type="transmembrane region" description="Helical" evidence="2">
    <location>
        <begin position="68"/>
        <end position="88"/>
    </location>
</feature>
<dbReference type="RefSeq" id="WP_380535603.1">
    <property type="nucleotide sequence ID" value="NZ_JBHFAB010000007.1"/>
</dbReference>
<keyword evidence="2" id="KW-1133">Transmembrane helix</keyword>
<organism evidence="3 4">
    <name type="scientific">Streptacidiphilus cavernicola</name>
    <dbReference type="NCBI Taxonomy" id="3342716"/>
    <lineage>
        <taxon>Bacteria</taxon>
        <taxon>Bacillati</taxon>
        <taxon>Actinomycetota</taxon>
        <taxon>Actinomycetes</taxon>
        <taxon>Kitasatosporales</taxon>
        <taxon>Streptomycetaceae</taxon>
        <taxon>Streptacidiphilus</taxon>
    </lineage>
</organism>
<reference evidence="3 4" key="1">
    <citation type="submission" date="2024-09" db="EMBL/GenBank/DDBJ databases">
        <authorList>
            <person name="Lee S.D."/>
        </authorList>
    </citation>
    <scope>NUCLEOTIDE SEQUENCE [LARGE SCALE GENOMIC DNA]</scope>
    <source>
        <strain evidence="3 4">N8-3</strain>
    </source>
</reference>
<gene>
    <name evidence="3" type="ORF">ACEZDE_12535</name>
</gene>
<accession>A0ABV6VUN6</accession>
<dbReference type="Proteomes" id="UP001592531">
    <property type="component" value="Unassembled WGS sequence"/>
</dbReference>
<feature type="transmembrane region" description="Helical" evidence="2">
    <location>
        <begin position="12"/>
        <end position="30"/>
    </location>
</feature>
<keyword evidence="2" id="KW-0472">Membrane</keyword>
<feature type="transmembrane region" description="Helical" evidence="2">
    <location>
        <begin position="37"/>
        <end position="56"/>
    </location>
</feature>
<evidence type="ECO:0000256" key="1">
    <source>
        <dbReference type="SAM" id="MobiDB-lite"/>
    </source>
</evidence>
<feature type="region of interest" description="Disordered" evidence="1">
    <location>
        <begin position="109"/>
        <end position="132"/>
    </location>
</feature>
<evidence type="ECO:0000313" key="4">
    <source>
        <dbReference type="Proteomes" id="UP001592531"/>
    </source>
</evidence>